<comment type="caution">
    <text evidence="4">The sequence shown here is derived from an EMBL/GenBank/DDBJ whole genome shotgun (WGS) entry which is preliminary data.</text>
</comment>
<feature type="region of interest" description="Disordered" evidence="1">
    <location>
        <begin position="1"/>
        <end position="39"/>
    </location>
</feature>
<evidence type="ECO:0000256" key="2">
    <source>
        <dbReference type="SAM" id="Phobius"/>
    </source>
</evidence>
<keyword evidence="2" id="KW-1133">Transmembrane helix</keyword>
<sequence>MTRPLPDAASQPRPPEGPTVDAPEQPAVPVGDDDDIAGPTTEQLRLSYYAISDVGRVRKDNQDSGYAGPWLLAVCDGVGGAARGDIASSTAVYELRQLDEAPGSADLLTRVTDGLHEAHQSIAVQVDQDPALSGTSTTATVALFDGQRIAIGHIGDSRGYLYRAGELSQITTDHTFVQSLIDEGRITEEEARVHPHRNLILKALDGLHEVEPDLFAIALAPGDRVFLCSDGASGVLEDARMADILSSGSPEFAAIELVRASLDAGSSDNVTCVVADVLTEEQAAADASYSDLEPMVVGAAAELKRRTPRGLFRGHRSGDTGELEPVDAEIPEGVGYAIQADPPVDPETYRYAPLAPRRFTWLRRLLAAVIVLGLVWIGLASAYWWSQQQYYVGEHEGQVAVYRGIDGLPGLSSVYRTTDLALDDLPEGARAQVEEGIDADSYEDAKDTVLRIAADAVPADGQE</sequence>
<name>A0A5B1M2B3_9ACTN</name>
<dbReference type="CDD" id="cd00143">
    <property type="entry name" value="PP2Cc"/>
    <property type="match status" value="1"/>
</dbReference>
<dbReference type="GO" id="GO:0004722">
    <property type="term" value="F:protein serine/threonine phosphatase activity"/>
    <property type="evidence" value="ECO:0007669"/>
    <property type="project" value="InterPro"/>
</dbReference>
<evidence type="ECO:0000313" key="5">
    <source>
        <dbReference type="Proteomes" id="UP000324351"/>
    </source>
</evidence>
<dbReference type="Proteomes" id="UP000324351">
    <property type="component" value="Unassembled WGS sequence"/>
</dbReference>
<keyword evidence="2" id="KW-0812">Transmembrane</keyword>
<accession>A0A5B1M2B3</accession>
<evidence type="ECO:0000256" key="1">
    <source>
        <dbReference type="SAM" id="MobiDB-lite"/>
    </source>
</evidence>
<dbReference type="InterPro" id="IPR036457">
    <property type="entry name" value="PPM-type-like_dom_sf"/>
</dbReference>
<evidence type="ECO:0000259" key="3">
    <source>
        <dbReference type="PROSITE" id="PS51746"/>
    </source>
</evidence>
<dbReference type="AlphaFoldDB" id="A0A5B1M2B3"/>
<dbReference type="Gene3D" id="3.60.40.10">
    <property type="entry name" value="PPM-type phosphatase domain"/>
    <property type="match status" value="1"/>
</dbReference>
<dbReference type="Pfam" id="PF00481">
    <property type="entry name" value="PP2C"/>
    <property type="match status" value="1"/>
</dbReference>
<dbReference type="SMART" id="SM00331">
    <property type="entry name" value="PP2C_SIG"/>
    <property type="match status" value="1"/>
</dbReference>
<gene>
    <name evidence="4" type="ORF">F0U47_12650</name>
</gene>
<evidence type="ECO:0000313" key="4">
    <source>
        <dbReference type="EMBL" id="KAA1426861.1"/>
    </source>
</evidence>
<reference evidence="4 5" key="2">
    <citation type="submission" date="2019-09" db="EMBL/GenBank/DDBJ databases">
        <authorList>
            <person name="Jin C."/>
        </authorList>
    </citation>
    <scope>NUCLEOTIDE SEQUENCE [LARGE SCALE GENOMIC DNA]</scope>
    <source>
        <strain evidence="4 5">BN140041</strain>
    </source>
</reference>
<dbReference type="InterPro" id="IPR001932">
    <property type="entry name" value="PPM-type_phosphatase-like_dom"/>
</dbReference>
<feature type="transmembrane region" description="Helical" evidence="2">
    <location>
        <begin position="365"/>
        <end position="385"/>
    </location>
</feature>
<feature type="domain" description="PPM-type phosphatase" evidence="3">
    <location>
        <begin position="47"/>
        <end position="277"/>
    </location>
</feature>
<dbReference type="SUPFAM" id="SSF81606">
    <property type="entry name" value="PP2C-like"/>
    <property type="match status" value="1"/>
</dbReference>
<organism evidence="4 5">
    <name type="scientific">Nocardioides antri</name>
    <dbReference type="NCBI Taxonomy" id="2607659"/>
    <lineage>
        <taxon>Bacteria</taxon>
        <taxon>Bacillati</taxon>
        <taxon>Actinomycetota</taxon>
        <taxon>Actinomycetes</taxon>
        <taxon>Propionibacteriales</taxon>
        <taxon>Nocardioidaceae</taxon>
        <taxon>Nocardioides</taxon>
    </lineage>
</organism>
<dbReference type="InterPro" id="IPR015655">
    <property type="entry name" value="PP2C"/>
</dbReference>
<reference evidence="4 5" key="1">
    <citation type="submission" date="2019-09" db="EMBL/GenBank/DDBJ databases">
        <title>Nocardioides panacisoli sp. nov., isolated from the soil of a ginseng field.</title>
        <authorList>
            <person name="Cho C."/>
        </authorList>
    </citation>
    <scope>NUCLEOTIDE SEQUENCE [LARGE SCALE GENOMIC DNA]</scope>
    <source>
        <strain evidence="4 5">BN140041</strain>
    </source>
</reference>
<keyword evidence="5" id="KW-1185">Reference proteome</keyword>
<dbReference type="PROSITE" id="PS51746">
    <property type="entry name" value="PPM_2"/>
    <property type="match status" value="1"/>
</dbReference>
<proteinExistence type="predicted"/>
<dbReference type="SMART" id="SM00332">
    <property type="entry name" value="PP2Cc"/>
    <property type="match status" value="1"/>
</dbReference>
<dbReference type="EMBL" id="VUJW01000006">
    <property type="protein sequence ID" value="KAA1426861.1"/>
    <property type="molecule type" value="Genomic_DNA"/>
</dbReference>
<dbReference type="PANTHER" id="PTHR47992">
    <property type="entry name" value="PROTEIN PHOSPHATASE"/>
    <property type="match status" value="1"/>
</dbReference>
<keyword evidence="2" id="KW-0472">Membrane</keyword>
<protein>
    <submittedName>
        <fullName evidence="4">Serine/threonine-protein phosphatase</fullName>
    </submittedName>
</protein>